<feature type="region of interest" description="Disordered" evidence="25">
    <location>
        <begin position="1"/>
        <end position="35"/>
    </location>
</feature>
<dbReference type="CDD" id="cd02337">
    <property type="entry name" value="ZZ_CBP"/>
    <property type="match status" value="1"/>
</dbReference>
<feature type="compositionally biased region" description="Basic and acidic residues" evidence="25">
    <location>
        <begin position="841"/>
        <end position="854"/>
    </location>
</feature>
<feature type="domain" description="CBP/p300-type HAT" evidence="30">
    <location>
        <begin position="1010"/>
        <end position="1390"/>
    </location>
</feature>
<dbReference type="InterPro" id="IPR036427">
    <property type="entry name" value="Bromodomain-like_sf"/>
</dbReference>
<dbReference type="SUPFAM" id="SSF47370">
    <property type="entry name" value="Bromodomain"/>
    <property type="match status" value="1"/>
</dbReference>
<dbReference type="Pfam" id="PF00439">
    <property type="entry name" value="Bromodomain"/>
    <property type="match status" value="1"/>
</dbReference>
<evidence type="ECO:0000259" key="26">
    <source>
        <dbReference type="PROSITE" id="PS50014"/>
    </source>
</evidence>
<dbReference type="GO" id="GO:0005654">
    <property type="term" value="C:nucleoplasm"/>
    <property type="evidence" value="ECO:0007669"/>
    <property type="project" value="UniProtKB-ARBA"/>
</dbReference>
<evidence type="ECO:0000256" key="21">
    <source>
        <dbReference type="ARBA" id="ARBA00047411"/>
    </source>
</evidence>
<dbReference type="Proteomes" id="UP000438429">
    <property type="component" value="Unassembled WGS sequence"/>
</dbReference>
<feature type="domain" description="KIX" evidence="29">
    <location>
        <begin position="575"/>
        <end position="654"/>
    </location>
</feature>
<dbReference type="Pfam" id="PF02172">
    <property type="entry name" value="KIX"/>
    <property type="match status" value="1"/>
</dbReference>
<dbReference type="FunFam" id="2.10.110.40:FF:000001">
    <property type="entry name" value="E1A binding protein p300"/>
    <property type="match status" value="1"/>
</dbReference>
<feature type="compositionally biased region" description="Low complexity" evidence="25">
    <location>
        <begin position="1666"/>
        <end position="1688"/>
    </location>
</feature>
<dbReference type="GO" id="GO:0031490">
    <property type="term" value="F:chromatin DNA binding"/>
    <property type="evidence" value="ECO:0007669"/>
    <property type="project" value="TreeGrafter"/>
</dbReference>
<dbReference type="SMART" id="SM01250">
    <property type="entry name" value="KAT11"/>
    <property type="match status" value="1"/>
</dbReference>
<dbReference type="Pfam" id="PF06001">
    <property type="entry name" value="RING_CBP-p300"/>
    <property type="match status" value="1"/>
</dbReference>
<feature type="compositionally biased region" description="Low complexity" evidence="25">
    <location>
        <begin position="1629"/>
        <end position="1645"/>
    </location>
</feature>
<feature type="domain" description="TAZ-type" evidence="27">
    <location>
        <begin position="342"/>
        <end position="428"/>
    </location>
</feature>
<evidence type="ECO:0000256" key="19">
    <source>
        <dbReference type="ARBA" id="ARBA00023242"/>
    </source>
</evidence>
<evidence type="ECO:0000259" key="28">
    <source>
        <dbReference type="PROSITE" id="PS50135"/>
    </source>
</evidence>
<keyword evidence="11 24" id="KW-0863">Zinc-finger</keyword>
<name>A0A6A4S0L6_SCOMX</name>
<dbReference type="SMART" id="SM00291">
    <property type="entry name" value="ZnF_ZZ"/>
    <property type="match status" value="1"/>
</dbReference>
<keyword evidence="12 23" id="KW-0862">Zinc</keyword>
<keyword evidence="17 22" id="KW-0103">Bromodomain</keyword>
<dbReference type="PROSITE" id="PS50135">
    <property type="entry name" value="ZF_ZZ_2"/>
    <property type="match status" value="1"/>
</dbReference>
<dbReference type="Gene3D" id="1.20.920.10">
    <property type="entry name" value="Bromodomain-like"/>
    <property type="match status" value="1"/>
</dbReference>
<dbReference type="SUPFAM" id="SSF57933">
    <property type="entry name" value="TAZ domain"/>
    <property type="match status" value="2"/>
</dbReference>
<feature type="compositionally biased region" description="Low complexity" evidence="25">
    <location>
        <begin position="18"/>
        <end position="28"/>
    </location>
</feature>
<feature type="region of interest" description="Disordered" evidence="25">
    <location>
        <begin position="836"/>
        <end position="869"/>
    </location>
</feature>
<evidence type="ECO:0000256" key="20">
    <source>
        <dbReference type="ARBA" id="ARBA00023315"/>
    </source>
</evidence>
<feature type="region of interest" description="Disordered" evidence="25">
    <location>
        <begin position="47"/>
        <end position="98"/>
    </location>
</feature>
<evidence type="ECO:0000259" key="29">
    <source>
        <dbReference type="PROSITE" id="PS50952"/>
    </source>
</evidence>
<feature type="region of interest" description="Disordered" evidence="25">
    <location>
        <begin position="718"/>
        <end position="799"/>
    </location>
</feature>
<evidence type="ECO:0000256" key="12">
    <source>
        <dbReference type="ARBA" id="ARBA00022833"/>
    </source>
</evidence>
<dbReference type="SMART" id="SM00551">
    <property type="entry name" value="ZnF_TAZ"/>
    <property type="match status" value="2"/>
</dbReference>
<feature type="region of interest" description="Disordered" evidence="25">
    <location>
        <begin position="1762"/>
        <end position="1788"/>
    </location>
</feature>
<evidence type="ECO:0000256" key="3">
    <source>
        <dbReference type="ARBA" id="ARBA00013184"/>
    </source>
</evidence>
<dbReference type="FunFam" id="1.20.1020.10:FF:000001">
    <property type="entry name" value="E1A binding protein p300"/>
    <property type="match status" value="1"/>
</dbReference>
<dbReference type="InterPro" id="IPR000433">
    <property type="entry name" value="Znf_ZZ"/>
</dbReference>
<sequence>MAENVLDSGPPSAKRPKLSSPALSASASDGNDLGSLLELDLPDELISSNESGLVNGGDLSQLHTTLGGGPAGLGPGGGGGGPGGMGLGGGPGGVAGGQDAVAKHKQLSELLRSGAPASTQQGHQGAMGSPGGPTAMGQHLANMKAPPGQGPQQMMGQGQQQQHLSPQQQASMMQQQQNAAAGMMGGMNRAMMGVQQKGNNGQQQPGMIGNQVMNGSPRMGFGNQGMGGNSNLLAETLQQQGAGGQAGMRGQQPGAMNKMGMMGNPGGPFGGPYAGQGNQGLGGAGLGPQLQNKGPMANNMAPFNVDKKTQPMQGMASMAGLMGPGAQVSAASAAAGAPPTADPEKRKLIQQQLVLLLHAHKCQRREQANGEVRQCNLPHCRTMKNVLNHMTHCQAGKSCQVAHCASSRQIISHWKNCTRHDCPVCLPLKNAGDKRNPQSLLGGAGAGLGSSLGAVAGGQPSAPSLNPPSQIDPSSIERAYAALGLTYQGNQIQPQTAQPNMTNQGLQGQTGMRPLNPMSANPMGVNGGVGASAQSQQANLLQDTMMHLNVNTQGLLNDAVGVGSLPTAAPPSAAGMRKSWHADITQDLRNHLVHKLVQAIFPTPDPAALKDRRMENLVAYARKVEGDMYESANSRAEYYHLLAEKIYKIQKELEEKRRTRLQKQGLGLGPAGMGQPSPGLPPNGPLPDPSLVRPAVPNQMVNRMQSPGMNQFNQMGMQSMAQRSTPPLPMGASGNQLSQKGSFPADSQALTPASVSSLDTSSQQPQSNASANNLDPKMEVKQQDEDEESDAGSCSKGGKLSNLKTEEKLVKLELKKEECCGEGGKGVLMDTSSTMQTSCVKTEDRKPEVKKEVKEEEETSESATPQAQVKKKIFKPEELRQALMPTLESLYRQDPESLPFRMPVDPQLLCIPDYFDIVKNPMDLSTIKRKLDTGQYQDPWQYVDDIWLMFNNAWLYNRKTSRVYKFCSKLAEVFEQEIDPVMQSLGYCCGRKLEFSPQTLCCYGKQLCTIPRDAAYFSYQNRYHFCEKCFNEIQGETVSLGDDPTQPQTSINKDQFEKKKNDTLDPELFVDSGEMSESFPYRTKALFAFEDIDGADVCFFGMHVQEYGSDCPQPNQRRVYISYLDSVHFFRPRALRTAVYHEILIGYLEYVRRLGYTTGHIWACPPSEGDDYIFHCHPMDQKIPKPKRLQEWYKKMLDKAVAERIVHDYKDIFKQATEDRLTSAKELPYFEGDFWPNVLEESIKELEQEEEERKREENSTSNESIDDTKGDSKNAKKKNNKKTSKNKSSLSRANKKKPGMPNVSNDLSQKLYATMEKHKEVFFVIRLIAGPMANALPPISDPDPLMACDLMDGRDAFLTLARDKHLEFSSLRRSLWSSMCMLVELHNQSQDRFVYTCNECKHHVETRFHCTVCEDYDLCITCYNTKGHEHKMEKLGLGLDDESSNQAAATTQSPGDSRRLSIQRCIQSLVHACQCRNANCSLPSCQKMKRVVQHTKGCKRKTNGGCPICKQLIALCCYHAKHCQENKCPVPFCLNIKHKLRQQQLQHRLQQAQMLRRRMASMQRVGQAAPGGAPGGNGLPSPGANNGATGPGTPTSVGTQPPTPQTPTQGNMPALPQQQGVGMGGMGAPGQQQQVQQQGGAMPPQHHLHQFQPVGGGGGGGMMNSPQQQMVPQLQQQPPNVQQLQQPQHTGGLPPYNPRPPGASPLHQSLGKPGLGPATPPQQQQPNQGQGSMPVQGQQQGPPLAAVETALKIQRLAETQRQMAQAQAQIRGLGQGGMIPPHPHHQNTQAQMGMPHIGAQGMPPQTQGVVGRTMLDPQQQGMLAGMQQGGPQAQLPPQVQQQLQQVQQAGSGQLQPTNQQWGPGGPAMNPQQRPGMMAHMAPQQQPGAAQQQQPMNQQQPQPGNRGMMQTQTGSPHPGHLGQHHPSMAPPHPPQPQQQVLPQQQPGGSVDPSQFSSDQNSIMSQLSGMTGMHGGQGGPSDMLVGNNNNGSSNNNQELGTNMNHNSLDHM</sequence>
<evidence type="ECO:0000313" key="32">
    <source>
        <dbReference type="Proteomes" id="UP000438429"/>
    </source>
</evidence>
<accession>A0A6A4S0L6</accession>
<keyword evidence="13" id="KW-0832">Ubl conjugation</keyword>
<feature type="compositionally biased region" description="Low complexity" evidence="25">
    <location>
        <begin position="146"/>
        <end position="180"/>
    </location>
</feature>
<evidence type="ECO:0000256" key="5">
    <source>
        <dbReference type="ARBA" id="ARBA00022490"/>
    </source>
</evidence>
<dbReference type="SUPFAM" id="SSF47040">
    <property type="entry name" value="Kix domain of CBP (creb binding protein)"/>
    <property type="match status" value="1"/>
</dbReference>
<dbReference type="InterPro" id="IPR035898">
    <property type="entry name" value="TAZ_dom_sf"/>
</dbReference>
<dbReference type="PROSITE" id="PS01357">
    <property type="entry name" value="ZF_ZZ_1"/>
    <property type="match status" value="1"/>
</dbReference>
<evidence type="ECO:0000256" key="11">
    <source>
        <dbReference type="ARBA" id="ARBA00022771"/>
    </source>
</evidence>
<dbReference type="GO" id="GO:0008270">
    <property type="term" value="F:zinc ion binding"/>
    <property type="evidence" value="ECO:0007669"/>
    <property type="project" value="UniProtKB-KW"/>
</dbReference>
<comment type="caution">
    <text evidence="31">The sequence shown here is derived from an EMBL/GenBank/DDBJ whole genome shotgun (WGS) entry which is preliminary data.</text>
</comment>
<dbReference type="InterPro" id="IPR003101">
    <property type="entry name" value="KIX_dom"/>
</dbReference>
<dbReference type="Gene3D" id="3.30.60.90">
    <property type="match status" value="1"/>
</dbReference>
<feature type="compositionally biased region" description="Low complexity" evidence="25">
    <location>
        <begin position="1579"/>
        <end position="1620"/>
    </location>
</feature>
<evidence type="ECO:0000256" key="9">
    <source>
        <dbReference type="ARBA" id="ARBA00022723"/>
    </source>
</evidence>
<dbReference type="FunFam" id="1.10.246.20:FF:000001">
    <property type="entry name" value="E1A binding protein p300"/>
    <property type="match status" value="1"/>
</dbReference>
<evidence type="ECO:0000256" key="25">
    <source>
        <dbReference type="SAM" id="MobiDB-lite"/>
    </source>
</evidence>
<dbReference type="PROSITE" id="PS00633">
    <property type="entry name" value="BROMODOMAIN_1"/>
    <property type="match status" value="1"/>
</dbReference>
<reference evidence="31 32" key="1">
    <citation type="submission" date="2019-06" db="EMBL/GenBank/DDBJ databases">
        <title>Draft genomes of female and male turbot (Scophthalmus maximus).</title>
        <authorList>
            <person name="Xu H."/>
            <person name="Xu X.-W."/>
            <person name="Shao C."/>
            <person name="Chen S."/>
        </authorList>
    </citation>
    <scope>NUCLEOTIDE SEQUENCE [LARGE SCALE GENOMIC DNA]</scope>
    <source>
        <strain evidence="31">Ysfricsl-2016a</strain>
        <tissue evidence="31">Blood</tissue>
    </source>
</reference>
<dbReference type="FunFam" id="3.30.60.90:FF:000003">
    <property type="entry name" value="E1A binding protein p300"/>
    <property type="match status" value="1"/>
</dbReference>
<feature type="zinc finger region" description="TAZ-type" evidence="23">
    <location>
        <begin position="1455"/>
        <end position="1536"/>
    </location>
</feature>
<evidence type="ECO:0000256" key="2">
    <source>
        <dbReference type="ARBA" id="ARBA00004496"/>
    </source>
</evidence>
<keyword evidence="4" id="KW-0488">Methylation</keyword>
<feature type="region of interest" description="Disordered" evidence="25">
    <location>
        <begin position="1825"/>
        <end position="2009"/>
    </location>
</feature>
<evidence type="ECO:0000313" key="31">
    <source>
        <dbReference type="EMBL" id="KAF0025170.1"/>
    </source>
</evidence>
<keyword evidence="18" id="KW-0804">Transcription</keyword>
<dbReference type="GO" id="GO:0005737">
    <property type="term" value="C:cytoplasm"/>
    <property type="evidence" value="ECO:0007669"/>
    <property type="project" value="UniProtKB-SubCell"/>
</dbReference>
<dbReference type="Pfam" id="PF02135">
    <property type="entry name" value="zf-TAZ"/>
    <property type="match status" value="2"/>
</dbReference>
<dbReference type="SUPFAM" id="SSF57850">
    <property type="entry name" value="RING/U-box"/>
    <property type="match status" value="1"/>
</dbReference>
<dbReference type="InterPro" id="IPR000197">
    <property type="entry name" value="Znf_TAZ"/>
</dbReference>
<evidence type="ECO:0000256" key="16">
    <source>
        <dbReference type="ARBA" id="ARBA00023108"/>
    </source>
</evidence>
<feature type="region of interest" description="Disordered" evidence="25">
    <location>
        <begin position="1559"/>
        <end position="1743"/>
    </location>
</feature>
<dbReference type="Pfam" id="PF08214">
    <property type="entry name" value="HAT_KAT11"/>
    <property type="match status" value="1"/>
</dbReference>
<dbReference type="GO" id="GO:0003713">
    <property type="term" value="F:transcription coactivator activity"/>
    <property type="evidence" value="ECO:0007669"/>
    <property type="project" value="TreeGrafter"/>
</dbReference>
<comment type="subcellular location">
    <subcellularLocation>
        <location evidence="2">Cytoplasm</location>
    </subcellularLocation>
    <subcellularLocation>
        <location evidence="1">Nucleus</location>
    </subcellularLocation>
</comment>
<dbReference type="PROSITE" id="PS50134">
    <property type="entry name" value="ZF_TAZ"/>
    <property type="match status" value="2"/>
</dbReference>
<proteinExistence type="predicted"/>
<dbReference type="FunFam" id="1.20.920.10:FF:000001">
    <property type="entry name" value="Histone acetyltransferase p300"/>
    <property type="match status" value="1"/>
</dbReference>
<evidence type="ECO:0000259" key="30">
    <source>
        <dbReference type="PROSITE" id="PS51727"/>
    </source>
</evidence>
<evidence type="ECO:0000256" key="8">
    <source>
        <dbReference type="ARBA" id="ARBA00022679"/>
    </source>
</evidence>
<evidence type="ECO:0000256" key="15">
    <source>
        <dbReference type="ARBA" id="ARBA00023015"/>
    </source>
</evidence>
<dbReference type="GO" id="GO:0000123">
    <property type="term" value="C:histone acetyltransferase complex"/>
    <property type="evidence" value="ECO:0007669"/>
    <property type="project" value="TreeGrafter"/>
</dbReference>
<evidence type="ECO:0000256" key="1">
    <source>
        <dbReference type="ARBA" id="ARBA00004123"/>
    </source>
</evidence>
<dbReference type="PROSITE" id="PS51727">
    <property type="entry name" value="CBP_P300_HAT"/>
    <property type="match status" value="1"/>
</dbReference>
<keyword evidence="16" id="KW-0090">Biological rhythms</keyword>
<evidence type="ECO:0000256" key="18">
    <source>
        <dbReference type="ARBA" id="ARBA00023163"/>
    </source>
</evidence>
<comment type="catalytic activity">
    <reaction evidence="21">
        <text>(S)-lactoyl-CoA + L-lysyl-[protein] = N(6)-[(S)-lactoyl]-L-lysyl-[protein] + CoA + H(+)</text>
        <dbReference type="Rhea" id="RHEA:61996"/>
        <dbReference type="Rhea" id="RHEA-COMP:9752"/>
        <dbReference type="Rhea" id="RHEA-COMP:19466"/>
        <dbReference type="ChEBI" id="CHEBI:15378"/>
        <dbReference type="ChEBI" id="CHEBI:29969"/>
        <dbReference type="ChEBI" id="CHEBI:57287"/>
        <dbReference type="ChEBI" id="CHEBI:231527"/>
        <dbReference type="ChEBI" id="CHEBI:231528"/>
    </reaction>
    <physiologicalReaction direction="left-to-right" evidence="21">
        <dbReference type="Rhea" id="RHEA:61997"/>
    </physiologicalReaction>
</comment>
<feature type="compositionally biased region" description="Low complexity" evidence="25">
    <location>
        <begin position="1874"/>
        <end position="1909"/>
    </location>
</feature>
<keyword evidence="15" id="KW-0805">Transcription regulation</keyword>
<dbReference type="PANTHER" id="PTHR13808">
    <property type="entry name" value="CBP/P300-RELATED"/>
    <property type="match status" value="1"/>
</dbReference>
<evidence type="ECO:0000256" key="6">
    <source>
        <dbReference type="ARBA" id="ARBA00022499"/>
    </source>
</evidence>
<feature type="compositionally biased region" description="Polar residues" evidence="25">
    <location>
        <begin position="1950"/>
        <end position="1966"/>
    </location>
</feature>
<dbReference type="GO" id="GO:0140297">
    <property type="term" value="F:DNA-binding transcription factor binding"/>
    <property type="evidence" value="ECO:0007669"/>
    <property type="project" value="UniProtKB-ARBA"/>
</dbReference>
<dbReference type="InterPro" id="IPR031162">
    <property type="entry name" value="CBP_P300_HAT"/>
</dbReference>
<keyword evidence="8" id="KW-0808">Transferase</keyword>
<evidence type="ECO:0000256" key="14">
    <source>
        <dbReference type="ARBA" id="ARBA00022990"/>
    </source>
</evidence>
<feature type="region of interest" description="Disordered" evidence="25">
    <location>
        <begin position="114"/>
        <end position="180"/>
    </location>
</feature>
<dbReference type="FunFam" id="1.20.1020.10:FF:000002">
    <property type="entry name" value="E1A binding protein p300"/>
    <property type="match status" value="1"/>
</dbReference>
<feature type="compositionally biased region" description="Polar residues" evidence="25">
    <location>
        <begin position="1995"/>
        <end position="2009"/>
    </location>
</feature>
<dbReference type="CDD" id="cd15802">
    <property type="entry name" value="RING_CBP-p300"/>
    <property type="match status" value="1"/>
</dbReference>
<feature type="domain" description="Bromo" evidence="26">
    <location>
        <begin position="892"/>
        <end position="964"/>
    </location>
</feature>
<feature type="compositionally biased region" description="Basic residues" evidence="25">
    <location>
        <begin position="1275"/>
        <end position="1285"/>
    </location>
</feature>
<evidence type="ECO:0000256" key="23">
    <source>
        <dbReference type="PROSITE-ProRule" id="PRU00203"/>
    </source>
</evidence>
<dbReference type="Gene3D" id="2.10.110.40">
    <property type="match status" value="1"/>
</dbReference>
<feature type="compositionally biased region" description="Pro residues" evidence="25">
    <location>
        <begin position="678"/>
        <end position="688"/>
    </location>
</feature>
<keyword evidence="10" id="KW-0677">Repeat</keyword>
<dbReference type="PANTHER" id="PTHR13808:SF29">
    <property type="entry name" value="HISTONE ACETYLTRANSFERASE P300"/>
    <property type="match status" value="1"/>
</dbReference>
<gene>
    <name evidence="31" type="ORF">F2P81_022051</name>
</gene>
<dbReference type="PROSITE" id="PS50952">
    <property type="entry name" value="KIX"/>
    <property type="match status" value="1"/>
</dbReference>
<feature type="domain" description="ZZ-type" evidence="28">
    <location>
        <begin position="1392"/>
        <end position="1440"/>
    </location>
</feature>
<keyword evidence="9 23" id="KW-0479">Metal-binding</keyword>
<dbReference type="EMBL" id="VEVO01000020">
    <property type="protein sequence ID" value="KAF0025170.1"/>
    <property type="molecule type" value="Genomic_DNA"/>
</dbReference>
<dbReference type="InterPro" id="IPR036529">
    <property type="entry name" value="KIX_dom_sf"/>
</dbReference>
<dbReference type="GO" id="GO:0045944">
    <property type="term" value="P:positive regulation of transcription by RNA polymerase II"/>
    <property type="evidence" value="ECO:0007669"/>
    <property type="project" value="TreeGrafter"/>
</dbReference>
<dbReference type="PROSITE" id="PS50014">
    <property type="entry name" value="BROMODOMAIN_2"/>
    <property type="match status" value="1"/>
</dbReference>
<protein>
    <recommendedName>
        <fullName evidence="3">histone acetyltransferase</fullName>
        <ecNumber evidence="3">2.3.1.48</ecNumber>
    </recommendedName>
</protein>
<evidence type="ECO:0000256" key="24">
    <source>
        <dbReference type="PROSITE-ProRule" id="PRU00228"/>
    </source>
</evidence>
<dbReference type="InterPro" id="IPR018359">
    <property type="entry name" value="Bromodomain_CS"/>
</dbReference>
<evidence type="ECO:0000256" key="4">
    <source>
        <dbReference type="ARBA" id="ARBA00022481"/>
    </source>
</evidence>
<dbReference type="InterPro" id="IPR010303">
    <property type="entry name" value="RING_CBP-p300"/>
</dbReference>
<evidence type="ECO:0000256" key="22">
    <source>
        <dbReference type="PROSITE-ProRule" id="PRU00035"/>
    </source>
</evidence>
<dbReference type="PRINTS" id="PR00503">
    <property type="entry name" value="BROMODOMAIN"/>
</dbReference>
<dbReference type="SMART" id="SM00297">
    <property type="entry name" value="BROMO"/>
    <property type="match status" value="1"/>
</dbReference>
<feature type="compositionally biased region" description="Low complexity" evidence="25">
    <location>
        <begin position="1984"/>
        <end position="1994"/>
    </location>
</feature>
<dbReference type="GO" id="GO:0005667">
    <property type="term" value="C:transcription regulator complex"/>
    <property type="evidence" value="ECO:0007669"/>
    <property type="project" value="TreeGrafter"/>
</dbReference>
<feature type="zinc finger region" description="TAZ-type" evidence="23">
    <location>
        <begin position="342"/>
        <end position="428"/>
    </location>
</feature>
<dbReference type="Pfam" id="PF00569">
    <property type="entry name" value="ZZ"/>
    <property type="match status" value="1"/>
</dbReference>
<feature type="compositionally biased region" description="Low complexity" evidence="25">
    <location>
        <begin position="1825"/>
        <end position="1856"/>
    </location>
</feature>
<feature type="region of interest" description="Disordered" evidence="25">
    <location>
        <begin position="665"/>
        <end position="694"/>
    </location>
</feature>
<dbReference type="Gene3D" id="1.20.1020.10">
    <property type="entry name" value="TAZ domain"/>
    <property type="match status" value="2"/>
</dbReference>
<feature type="compositionally biased region" description="Low complexity" evidence="25">
    <location>
        <begin position="1715"/>
        <end position="1734"/>
    </location>
</feature>
<dbReference type="InterPro" id="IPR013178">
    <property type="entry name" value="Histone_AcTrfase_Rtt109/CBP"/>
</dbReference>
<evidence type="ECO:0000256" key="17">
    <source>
        <dbReference type="ARBA" id="ARBA00023117"/>
    </source>
</evidence>
<dbReference type="InterPro" id="IPR038547">
    <property type="entry name" value="RING_CBP-p300_sf"/>
</dbReference>
<feature type="compositionally biased region" description="Low complexity" evidence="25">
    <location>
        <begin position="1559"/>
        <end position="1571"/>
    </location>
</feature>
<evidence type="ECO:0000259" key="27">
    <source>
        <dbReference type="PROSITE" id="PS50134"/>
    </source>
</evidence>
<keyword evidence="6" id="KW-1017">Isopeptide bond</keyword>
<keyword evidence="19" id="KW-0539">Nucleus</keyword>
<dbReference type="GO" id="GO:0048511">
    <property type="term" value="P:rhythmic process"/>
    <property type="evidence" value="ECO:0007669"/>
    <property type="project" value="UniProtKB-KW"/>
</dbReference>
<dbReference type="InterPro" id="IPR001487">
    <property type="entry name" value="Bromodomain"/>
</dbReference>
<feature type="compositionally biased region" description="Polar residues" evidence="25">
    <location>
        <begin position="748"/>
        <end position="760"/>
    </location>
</feature>
<feature type="region of interest" description="Disordered" evidence="25">
    <location>
        <begin position="1246"/>
        <end position="1305"/>
    </location>
</feature>
<feature type="compositionally biased region" description="Low complexity" evidence="25">
    <location>
        <begin position="761"/>
        <end position="773"/>
    </location>
</feature>
<dbReference type="GO" id="GO:0004402">
    <property type="term" value="F:histone acetyltransferase activity"/>
    <property type="evidence" value="ECO:0007669"/>
    <property type="project" value="InterPro"/>
</dbReference>
<dbReference type="InterPro" id="IPR043145">
    <property type="entry name" value="Znf_ZZ_sf"/>
</dbReference>
<dbReference type="CDD" id="cd05495">
    <property type="entry name" value="Bromo_cbp_like"/>
    <property type="match status" value="1"/>
</dbReference>
<keyword evidence="5" id="KW-0963">Cytoplasm</keyword>
<organism evidence="31 32">
    <name type="scientific">Scophthalmus maximus</name>
    <name type="common">Turbot</name>
    <name type="synonym">Psetta maxima</name>
    <dbReference type="NCBI Taxonomy" id="52904"/>
    <lineage>
        <taxon>Eukaryota</taxon>
        <taxon>Metazoa</taxon>
        <taxon>Chordata</taxon>
        <taxon>Craniata</taxon>
        <taxon>Vertebrata</taxon>
        <taxon>Euteleostomi</taxon>
        <taxon>Actinopterygii</taxon>
        <taxon>Neopterygii</taxon>
        <taxon>Teleostei</taxon>
        <taxon>Neoteleostei</taxon>
        <taxon>Acanthomorphata</taxon>
        <taxon>Carangaria</taxon>
        <taxon>Pleuronectiformes</taxon>
        <taxon>Pleuronectoidei</taxon>
        <taxon>Scophthalmidae</taxon>
        <taxon>Scophthalmus</taxon>
    </lineage>
</organism>
<feature type="compositionally biased region" description="Basic and acidic residues" evidence="25">
    <location>
        <begin position="1246"/>
        <end position="1258"/>
    </location>
</feature>
<feature type="compositionally biased region" description="Gly residues" evidence="25">
    <location>
        <begin position="66"/>
        <end position="96"/>
    </location>
</feature>
<feature type="domain" description="TAZ-type" evidence="27">
    <location>
        <begin position="1455"/>
        <end position="1536"/>
    </location>
</feature>
<feature type="compositionally biased region" description="Low complexity" evidence="25">
    <location>
        <begin position="1936"/>
        <end position="1945"/>
    </location>
</feature>
<keyword evidence="20" id="KW-0012">Acyltransferase</keyword>
<dbReference type="Gene3D" id="1.10.246.20">
    <property type="entry name" value="Coactivator CBP, KIX domain"/>
    <property type="match status" value="1"/>
</dbReference>
<evidence type="ECO:0000256" key="7">
    <source>
        <dbReference type="ARBA" id="ARBA00022553"/>
    </source>
</evidence>
<evidence type="ECO:0000256" key="10">
    <source>
        <dbReference type="ARBA" id="ARBA00022737"/>
    </source>
</evidence>
<dbReference type="EC" id="2.3.1.48" evidence="3"/>
<keyword evidence="7" id="KW-0597">Phosphoprotein</keyword>
<evidence type="ECO:0000256" key="13">
    <source>
        <dbReference type="ARBA" id="ARBA00022843"/>
    </source>
</evidence>
<keyword evidence="14" id="KW-0007">Acetylation</keyword>